<keyword evidence="1" id="KW-0732">Signal</keyword>
<proteinExistence type="predicted"/>
<dbReference type="InterPro" id="IPR019282">
    <property type="entry name" value="Glycoamylase-like_cons_dom"/>
</dbReference>
<dbReference type="Pfam" id="PF10091">
    <property type="entry name" value="Glycoamylase"/>
    <property type="match status" value="1"/>
</dbReference>
<evidence type="ECO:0000256" key="1">
    <source>
        <dbReference type="SAM" id="SignalP"/>
    </source>
</evidence>
<accession>A0A4P6KU29</accession>
<dbReference type="EMBL" id="CP035913">
    <property type="protein sequence ID" value="QBE62599.1"/>
    <property type="molecule type" value="Genomic_DNA"/>
</dbReference>
<organism evidence="3 4">
    <name type="scientific">Pseudoduganella lutea</name>
    <dbReference type="NCBI Taxonomy" id="321985"/>
    <lineage>
        <taxon>Bacteria</taxon>
        <taxon>Pseudomonadati</taxon>
        <taxon>Pseudomonadota</taxon>
        <taxon>Betaproteobacteria</taxon>
        <taxon>Burkholderiales</taxon>
        <taxon>Oxalobacteraceae</taxon>
        <taxon>Telluria group</taxon>
        <taxon>Pseudoduganella</taxon>
    </lineage>
</organism>
<evidence type="ECO:0000313" key="3">
    <source>
        <dbReference type="EMBL" id="QBE62599.1"/>
    </source>
</evidence>
<sequence>MAMRRTVLALLLAGALSAPAMAANTLPPMFDDLQERTFRYFWETANPANGLVPDRYPTPSFSSVAAVGFGLTAYPIGVERGYVTRAQARERTLTTLRFFRNAPQGDARTGMSGHKGFFYHFLDMKTGQRYGNVELSTIDTALFLAGALFAQSYFDREEADEVEIRRLAAEIYARVDWKWAAANAPAVSLGWRPEEGFIKYDWKGYNEAMLLYVLALGSPKLEHALGPEAWKAWTSTYERSWAAPYDRPHLAFPSLFVHQYSHVWIDFRGIRDGYMQGKGFDYFENSRRATYAQRDYALANPLKCKGYGADVWGLTASDGPVDKTFEWQGQQIPFRSYAARGMGGLRHYDDCTLAPTAAAGALPFAPEITIPAVVAMKERYGDFLYGRYGFLDAFNPSFAFNTKLQHGRVVPGKGWVAGDYLGIDQGPILAMTENHRNDFVWRIMRTNPAIRTGLIRAGFTGGWLEK</sequence>
<dbReference type="AlphaFoldDB" id="A0A4P6KU29"/>
<evidence type="ECO:0000313" key="4">
    <source>
        <dbReference type="Proteomes" id="UP000290637"/>
    </source>
</evidence>
<reference evidence="3 4" key="1">
    <citation type="submission" date="2019-02" db="EMBL/GenBank/DDBJ databases">
        <title>Draft Genome Sequences of Six Type Strains of the Genus Massilia.</title>
        <authorList>
            <person name="Miess H."/>
            <person name="Frediansyhah A."/>
            <person name="Gross H."/>
        </authorList>
    </citation>
    <scope>NUCLEOTIDE SEQUENCE [LARGE SCALE GENOMIC DNA]</scope>
    <source>
        <strain evidence="3 4">DSM 17473</strain>
    </source>
</reference>
<gene>
    <name evidence="3" type="ORF">EWM63_06125</name>
</gene>
<feature type="signal peptide" evidence="1">
    <location>
        <begin position="1"/>
        <end position="22"/>
    </location>
</feature>
<dbReference type="KEGG" id="plue:EWM63_06125"/>
<keyword evidence="4" id="KW-1185">Reference proteome</keyword>
<evidence type="ECO:0000259" key="2">
    <source>
        <dbReference type="Pfam" id="PF10091"/>
    </source>
</evidence>
<feature type="domain" description="Glycoamylase-like" evidence="2">
    <location>
        <begin position="199"/>
        <end position="448"/>
    </location>
</feature>
<feature type="chain" id="PRO_5020471097" description="Glycoamylase-like domain-containing protein" evidence="1">
    <location>
        <begin position="23"/>
        <end position="466"/>
    </location>
</feature>
<dbReference type="Gene3D" id="1.50.10.140">
    <property type="match status" value="1"/>
</dbReference>
<dbReference type="OrthoDB" id="5937621at2"/>
<name>A0A4P6KU29_9BURK</name>
<dbReference type="InterPro" id="IPR016883">
    <property type="entry name" value="UCP028431"/>
</dbReference>
<dbReference type="Proteomes" id="UP000290637">
    <property type="component" value="Chromosome"/>
</dbReference>
<dbReference type="PIRSF" id="PIRSF028431">
    <property type="entry name" value="UCP028431"/>
    <property type="match status" value="1"/>
</dbReference>
<protein>
    <recommendedName>
        <fullName evidence="2">Glycoamylase-like domain-containing protein</fullName>
    </recommendedName>
</protein>